<dbReference type="EMBL" id="LR877146">
    <property type="protein sequence ID" value="CAD2213621.1"/>
    <property type="molecule type" value="Genomic_DNA"/>
</dbReference>
<dbReference type="Proteomes" id="UP000515908">
    <property type="component" value="Chromosome 02"/>
</dbReference>
<dbReference type="AlphaFoldDB" id="A0A7G2C3A6"/>
<dbReference type="PANTHER" id="PTHR35615">
    <property type="entry name" value="PRESENT IN THE OUTER MITOCHONDRIAL MEMBRANE PROTEOME 22-RELATED"/>
    <property type="match status" value="1"/>
</dbReference>
<evidence type="ECO:0000313" key="2">
    <source>
        <dbReference type="Proteomes" id="UP000515908"/>
    </source>
</evidence>
<reference evidence="1 2" key="1">
    <citation type="submission" date="2020-08" db="EMBL/GenBank/DDBJ databases">
        <authorList>
            <person name="Newling K."/>
            <person name="Davey J."/>
            <person name="Forrester S."/>
        </authorList>
    </citation>
    <scope>NUCLEOTIDE SEQUENCE [LARGE SCALE GENOMIC DNA]</scope>
    <source>
        <strain evidence="2">Crithidia deanei Carvalho (ATCC PRA-265)</strain>
    </source>
</reference>
<name>A0A7G2C3A6_9TRYP</name>
<protein>
    <submittedName>
        <fullName evidence="1">Uncharacterized protein</fullName>
    </submittedName>
</protein>
<dbReference type="PANTHER" id="PTHR35615:SF7">
    <property type="entry name" value="PRESENT IN THE OUTER MITOCHONDRIAL MEMBRANE PROTEOME 22"/>
    <property type="match status" value="1"/>
</dbReference>
<sequence>MVTEMAANIVKRAECAVKESKEKFVATVSGVTLPSSNRSGEVVMARDVIAYSVAAPAEFATNPITGPTLLGLKEEKIAKSEDVAALVAKCVKGFDLSSDEMLIIHFNFTQVRAPKDVYVTSFKCVFVNHLQKTFNMKSLLENTKARKKEGLLFTSAIGGVCRTAVVVPISADDAKNMDTLKATLTEGETFNAMKNKPSRSGSLVKLVKLTKIPIEKGAIKDEKMKENMLKMIKAAEKANEDPEKNPFVAISVSKN</sequence>
<keyword evidence="2" id="KW-1185">Reference proteome</keyword>
<organism evidence="1 2">
    <name type="scientific">Angomonas deanei</name>
    <dbReference type="NCBI Taxonomy" id="59799"/>
    <lineage>
        <taxon>Eukaryota</taxon>
        <taxon>Discoba</taxon>
        <taxon>Euglenozoa</taxon>
        <taxon>Kinetoplastea</taxon>
        <taxon>Metakinetoplastina</taxon>
        <taxon>Trypanosomatida</taxon>
        <taxon>Trypanosomatidae</taxon>
        <taxon>Strigomonadinae</taxon>
        <taxon>Angomonas</taxon>
    </lineage>
</organism>
<evidence type="ECO:0000313" key="1">
    <source>
        <dbReference type="EMBL" id="CAD2213621.1"/>
    </source>
</evidence>
<gene>
    <name evidence="1" type="ORF">ADEAN_000106400</name>
</gene>
<accession>A0A7G2C3A6</accession>
<proteinExistence type="predicted"/>
<dbReference type="VEuPathDB" id="TriTrypDB:ADEAN_000106400"/>